<sequence length="93" mass="10246">MKTKSDQFGLLVQKFPVARVECPISLLRTEEVQAIVLEENIVNKGQQKLASDLTKLLVADGMGTKNPVCVVGAYISDVFCLQDCYRSKSKLAL</sequence>
<organism evidence="1 2">
    <name type="scientific">Ditylenchus dipsaci</name>
    <dbReference type="NCBI Taxonomy" id="166011"/>
    <lineage>
        <taxon>Eukaryota</taxon>
        <taxon>Metazoa</taxon>
        <taxon>Ecdysozoa</taxon>
        <taxon>Nematoda</taxon>
        <taxon>Chromadorea</taxon>
        <taxon>Rhabditida</taxon>
        <taxon>Tylenchina</taxon>
        <taxon>Tylenchomorpha</taxon>
        <taxon>Sphaerularioidea</taxon>
        <taxon>Anguinidae</taxon>
        <taxon>Anguininae</taxon>
        <taxon>Ditylenchus</taxon>
    </lineage>
</organism>
<protein>
    <submittedName>
        <fullName evidence="2">Uncharacterized protein</fullName>
    </submittedName>
</protein>
<dbReference type="Proteomes" id="UP000887574">
    <property type="component" value="Unplaced"/>
</dbReference>
<keyword evidence="1" id="KW-1185">Reference proteome</keyword>
<name>A0A915E0H5_9BILA</name>
<evidence type="ECO:0000313" key="2">
    <source>
        <dbReference type="WBParaSite" id="jg25639"/>
    </source>
</evidence>
<reference evidence="2" key="1">
    <citation type="submission" date="2022-11" db="UniProtKB">
        <authorList>
            <consortium name="WormBaseParasite"/>
        </authorList>
    </citation>
    <scope>IDENTIFICATION</scope>
</reference>
<dbReference type="WBParaSite" id="jg25639">
    <property type="protein sequence ID" value="jg25639"/>
    <property type="gene ID" value="jg25639"/>
</dbReference>
<proteinExistence type="predicted"/>
<dbReference type="AlphaFoldDB" id="A0A915E0H5"/>
<accession>A0A915E0H5</accession>
<evidence type="ECO:0000313" key="1">
    <source>
        <dbReference type="Proteomes" id="UP000887574"/>
    </source>
</evidence>